<comment type="pathway">
    <text evidence="2">Lipid metabolism; fatty acid metabolism.</text>
</comment>
<evidence type="ECO:0000256" key="7">
    <source>
        <dbReference type="PIRSR" id="PIRSR000429-1"/>
    </source>
</evidence>
<keyword evidence="4 8" id="KW-0808">Transferase</keyword>
<name>A0A135SXE1_9PEZI</name>
<dbReference type="GO" id="GO:0006635">
    <property type="term" value="P:fatty acid beta-oxidation"/>
    <property type="evidence" value="ECO:0007669"/>
    <property type="project" value="TreeGrafter"/>
</dbReference>
<evidence type="ECO:0000256" key="3">
    <source>
        <dbReference type="ARBA" id="ARBA00010982"/>
    </source>
</evidence>
<proteinExistence type="inferred from homology"/>
<dbReference type="InterPro" id="IPR016039">
    <property type="entry name" value="Thiolase-like"/>
</dbReference>
<evidence type="ECO:0000313" key="11">
    <source>
        <dbReference type="EMBL" id="KXH40582.1"/>
    </source>
</evidence>
<dbReference type="InterPro" id="IPR020617">
    <property type="entry name" value="Thiolase_C"/>
</dbReference>
<dbReference type="GO" id="GO:0005777">
    <property type="term" value="C:peroxisome"/>
    <property type="evidence" value="ECO:0007669"/>
    <property type="project" value="TreeGrafter"/>
</dbReference>
<evidence type="ECO:0000313" key="12">
    <source>
        <dbReference type="Proteomes" id="UP000070054"/>
    </source>
</evidence>
<dbReference type="Gene3D" id="3.40.47.10">
    <property type="match status" value="2"/>
</dbReference>
<dbReference type="NCBIfam" id="TIGR01930">
    <property type="entry name" value="AcCoA-C-Actrans"/>
    <property type="match status" value="1"/>
</dbReference>
<keyword evidence="5 8" id="KW-0012">Acyltransferase</keyword>
<dbReference type="InterPro" id="IPR020613">
    <property type="entry name" value="Thiolase_CS"/>
</dbReference>
<evidence type="ECO:0000259" key="10">
    <source>
        <dbReference type="Pfam" id="PF02803"/>
    </source>
</evidence>
<sequence length="416" mass="43847">MALERIGSIVKHLAPGSALNQITSKNPDDIVITLAVRTPLAKAKKGGFKDTTLEYMVYALLKEVRERSNIDPALVEDICMGNVSDGKAAYKLRAAALAAGFPNTAGASSVNRFCSSGLKATADIAHAISNGSIEVGIGMGAEQMTIGGDALDQPFDEAVVSQSQESADCMQPMGWTSENVSRDFNLSREELDKYAAESFQRAERAQNAGWFDDEIVPIKTKLVGPDGDVKEVTLTRDEGIRPGTTAESLGKIRSAFPQWGPTTTGGNASQVTDGAAAVLLMKRSTAIKLGQPIIAKYVGSTVAGLAPRIMGIGPSVAIPKLLAQHNLSLADIDVVEINEAFSSMAVYCRDKLALDWAKMNPRGGAVALGHPLGATGARQIVTGLSELRRTKKKILLTSMCIGTGQGMAGLFVNEAA</sequence>
<protein>
    <submittedName>
        <fullName evidence="11">Acetyl-CoA acetyltransferase</fullName>
    </submittedName>
</protein>
<evidence type="ECO:0000259" key="9">
    <source>
        <dbReference type="Pfam" id="PF00108"/>
    </source>
</evidence>
<dbReference type="PANTHER" id="PTHR43853">
    <property type="entry name" value="3-KETOACYL-COA THIOLASE, PEROXISOMAL"/>
    <property type="match status" value="1"/>
</dbReference>
<comment type="catalytic activity">
    <reaction evidence="6">
        <text>an acyl-CoA + acetyl-CoA = a 3-oxoacyl-CoA + CoA</text>
        <dbReference type="Rhea" id="RHEA:21564"/>
        <dbReference type="ChEBI" id="CHEBI:57287"/>
        <dbReference type="ChEBI" id="CHEBI:57288"/>
        <dbReference type="ChEBI" id="CHEBI:58342"/>
        <dbReference type="ChEBI" id="CHEBI:90726"/>
        <dbReference type="EC" id="2.3.1.16"/>
    </reaction>
</comment>
<organism evidence="11 12">
    <name type="scientific">Colletotrichum nymphaeae SA-01</name>
    <dbReference type="NCBI Taxonomy" id="1460502"/>
    <lineage>
        <taxon>Eukaryota</taxon>
        <taxon>Fungi</taxon>
        <taxon>Dikarya</taxon>
        <taxon>Ascomycota</taxon>
        <taxon>Pezizomycotina</taxon>
        <taxon>Sordariomycetes</taxon>
        <taxon>Hypocreomycetidae</taxon>
        <taxon>Glomerellales</taxon>
        <taxon>Glomerellaceae</taxon>
        <taxon>Colletotrichum</taxon>
        <taxon>Colletotrichum acutatum species complex</taxon>
    </lineage>
</organism>
<dbReference type="PIRSF" id="PIRSF000429">
    <property type="entry name" value="Ac-CoA_Ac_transf"/>
    <property type="match status" value="1"/>
</dbReference>
<dbReference type="GO" id="GO:0003988">
    <property type="term" value="F:acetyl-CoA C-acyltransferase activity"/>
    <property type="evidence" value="ECO:0007669"/>
    <property type="project" value="UniProtKB-EC"/>
</dbReference>
<feature type="domain" description="Thiolase N-terminal" evidence="9">
    <location>
        <begin position="30"/>
        <end position="284"/>
    </location>
</feature>
<evidence type="ECO:0000256" key="2">
    <source>
        <dbReference type="ARBA" id="ARBA00004872"/>
    </source>
</evidence>
<dbReference type="PANTHER" id="PTHR43853:SF10">
    <property type="entry name" value="ACETYL-COA C-ACETYLTRANSFERASE"/>
    <property type="match status" value="1"/>
</dbReference>
<feature type="active site" description="Proton acceptor" evidence="7">
    <location>
        <position position="370"/>
    </location>
</feature>
<evidence type="ECO:0000256" key="8">
    <source>
        <dbReference type="RuleBase" id="RU003557"/>
    </source>
</evidence>
<dbReference type="AlphaFoldDB" id="A0A135SXE1"/>
<dbReference type="CDD" id="cd00751">
    <property type="entry name" value="thiolase"/>
    <property type="match status" value="1"/>
</dbReference>
<dbReference type="GO" id="GO:0010124">
    <property type="term" value="P:phenylacetate catabolic process"/>
    <property type="evidence" value="ECO:0007669"/>
    <property type="project" value="TreeGrafter"/>
</dbReference>
<comment type="cofactor">
    <cofactor evidence="1">
        <name>K(+)</name>
        <dbReference type="ChEBI" id="CHEBI:29103"/>
    </cofactor>
</comment>
<dbReference type="OrthoDB" id="5404651at2759"/>
<feature type="domain" description="Thiolase C-terminal" evidence="10">
    <location>
        <begin position="293"/>
        <end position="411"/>
    </location>
</feature>
<dbReference type="InterPro" id="IPR050215">
    <property type="entry name" value="Thiolase-like_sf_Thiolase"/>
</dbReference>
<dbReference type="InterPro" id="IPR002155">
    <property type="entry name" value="Thiolase"/>
</dbReference>
<dbReference type="PROSITE" id="PS00737">
    <property type="entry name" value="THIOLASE_2"/>
    <property type="match status" value="1"/>
</dbReference>
<reference evidence="11 12" key="1">
    <citation type="submission" date="2014-02" db="EMBL/GenBank/DDBJ databases">
        <title>The genome sequence of Colletotrichum nymphaeae SA-01.</title>
        <authorList>
            <person name="Baroncelli R."/>
            <person name="Thon M.R."/>
        </authorList>
    </citation>
    <scope>NUCLEOTIDE SEQUENCE [LARGE SCALE GENOMIC DNA]</scope>
    <source>
        <strain evidence="11 12">SA-01</strain>
    </source>
</reference>
<comment type="caution">
    <text evidence="11">The sequence shown here is derived from an EMBL/GenBank/DDBJ whole genome shotgun (WGS) entry which is preliminary data.</text>
</comment>
<dbReference type="Proteomes" id="UP000070054">
    <property type="component" value="Unassembled WGS sequence"/>
</dbReference>
<feature type="active site" description="Acyl-thioester intermediate" evidence="7">
    <location>
        <position position="114"/>
    </location>
</feature>
<dbReference type="Pfam" id="PF00108">
    <property type="entry name" value="Thiolase_N"/>
    <property type="match status" value="1"/>
</dbReference>
<accession>A0A135SXE1</accession>
<evidence type="ECO:0000256" key="4">
    <source>
        <dbReference type="ARBA" id="ARBA00022679"/>
    </source>
</evidence>
<evidence type="ECO:0000256" key="5">
    <source>
        <dbReference type="ARBA" id="ARBA00023315"/>
    </source>
</evidence>
<dbReference type="Pfam" id="PF02803">
    <property type="entry name" value="Thiolase_C"/>
    <property type="match status" value="1"/>
</dbReference>
<evidence type="ECO:0000256" key="6">
    <source>
        <dbReference type="ARBA" id="ARBA00047605"/>
    </source>
</evidence>
<evidence type="ECO:0000256" key="1">
    <source>
        <dbReference type="ARBA" id="ARBA00001958"/>
    </source>
</evidence>
<keyword evidence="12" id="KW-1185">Reference proteome</keyword>
<feature type="active site" description="Proton acceptor" evidence="7">
    <location>
        <position position="400"/>
    </location>
</feature>
<dbReference type="EMBL" id="JEMN01001311">
    <property type="protein sequence ID" value="KXH40582.1"/>
    <property type="molecule type" value="Genomic_DNA"/>
</dbReference>
<dbReference type="SUPFAM" id="SSF53901">
    <property type="entry name" value="Thiolase-like"/>
    <property type="match status" value="2"/>
</dbReference>
<dbReference type="InterPro" id="IPR020616">
    <property type="entry name" value="Thiolase_N"/>
</dbReference>
<comment type="similarity">
    <text evidence="3 8">Belongs to the thiolase-like superfamily. Thiolase family.</text>
</comment>
<gene>
    <name evidence="11" type="ORF">CNYM01_03270</name>
</gene>